<dbReference type="GO" id="GO:0003964">
    <property type="term" value="F:RNA-directed DNA polymerase activity"/>
    <property type="evidence" value="ECO:0007669"/>
    <property type="project" value="UniProtKB-KW"/>
</dbReference>
<dbReference type="Proteomes" id="UP000269221">
    <property type="component" value="Unassembled WGS sequence"/>
</dbReference>
<dbReference type="SUPFAM" id="SSF56672">
    <property type="entry name" value="DNA/RNA polymerases"/>
    <property type="match status" value="1"/>
</dbReference>
<evidence type="ECO:0000313" key="11">
    <source>
        <dbReference type="Proteomes" id="UP000269221"/>
    </source>
</evidence>
<feature type="compositionally biased region" description="Polar residues" evidence="8">
    <location>
        <begin position="569"/>
        <end position="593"/>
    </location>
</feature>
<dbReference type="AlphaFoldDB" id="A0A3M0L7S4"/>
<name>A0A3M0L7S4_HIRRU</name>
<keyword evidence="1" id="KW-0808">Transferase</keyword>
<dbReference type="PANTHER" id="PTHR41694">
    <property type="entry name" value="ENDOGENOUS RETROVIRUS GROUP K MEMBER POL PROTEIN"/>
    <property type="match status" value="1"/>
</dbReference>
<feature type="domain" description="Reverse transcriptase thumb" evidence="9">
    <location>
        <begin position="66"/>
        <end position="130"/>
    </location>
</feature>
<dbReference type="PANTHER" id="PTHR41694:SF3">
    <property type="entry name" value="RNA-DIRECTED DNA POLYMERASE-RELATED"/>
    <property type="match status" value="1"/>
</dbReference>
<comment type="caution">
    <text evidence="10">The sequence shown here is derived from an EMBL/GenBank/DDBJ whole genome shotgun (WGS) entry which is preliminary data.</text>
</comment>
<feature type="region of interest" description="Disordered" evidence="8">
    <location>
        <begin position="491"/>
        <end position="613"/>
    </location>
</feature>
<proteinExistence type="predicted"/>
<keyword evidence="6" id="KW-0695">RNA-directed DNA polymerase</keyword>
<evidence type="ECO:0000256" key="1">
    <source>
        <dbReference type="ARBA" id="ARBA00022679"/>
    </source>
</evidence>
<evidence type="ECO:0000256" key="4">
    <source>
        <dbReference type="ARBA" id="ARBA00022759"/>
    </source>
</evidence>
<organism evidence="10 11">
    <name type="scientific">Hirundo rustica rustica</name>
    <dbReference type="NCBI Taxonomy" id="333673"/>
    <lineage>
        <taxon>Eukaryota</taxon>
        <taxon>Metazoa</taxon>
        <taxon>Chordata</taxon>
        <taxon>Craniata</taxon>
        <taxon>Vertebrata</taxon>
        <taxon>Euteleostomi</taxon>
        <taxon>Archelosauria</taxon>
        <taxon>Archosauria</taxon>
        <taxon>Dinosauria</taxon>
        <taxon>Saurischia</taxon>
        <taxon>Theropoda</taxon>
        <taxon>Coelurosauria</taxon>
        <taxon>Aves</taxon>
        <taxon>Neognathae</taxon>
        <taxon>Neoaves</taxon>
        <taxon>Telluraves</taxon>
        <taxon>Australaves</taxon>
        <taxon>Passeriformes</taxon>
        <taxon>Sylvioidea</taxon>
        <taxon>Hirundinidae</taxon>
        <taxon>Hirundo</taxon>
    </lineage>
</organism>
<evidence type="ECO:0000256" key="2">
    <source>
        <dbReference type="ARBA" id="ARBA00022695"/>
    </source>
</evidence>
<dbReference type="GO" id="GO:0035613">
    <property type="term" value="F:RNA stem-loop binding"/>
    <property type="evidence" value="ECO:0007669"/>
    <property type="project" value="TreeGrafter"/>
</dbReference>
<evidence type="ECO:0000313" key="10">
    <source>
        <dbReference type="EMBL" id="RMC21428.1"/>
    </source>
</evidence>
<evidence type="ECO:0000256" key="5">
    <source>
        <dbReference type="ARBA" id="ARBA00022801"/>
    </source>
</evidence>
<dbReference type="GO" id="GO:0004519">
    <property type="term" value="F:endonuclease activity"/>
    <property type="evidence" value="ECO:0007669"/>
    <property type="project" value="UniProtKB-KW"/>
</dbReference>
<dbReference type="Gene3D" id="3.30.70.270">
    <property type="match status" value="1"/>
</dbReference>
<feature type="compositionally biased region" description="Polar residues" evidence="8">
    <location>
        <begin position="533"/>
        <end position="549"/>
    </location>
</feature>
<dbReference type="EMBL" id="QRBI01000093">
    <property type="protein sequence ID" value="RMC21428.1"/>
    <property type="molecule type" value="Genomic_DNA"/>
</dbReference>
<evidence type="ECO:0000256" key="8">
    <source>
        <dbReference type="SAM" id="MobiDB-lite"/>
    </source>
</evidence>
<evidence type="ECO:0000256" key="3">
    <source>
        <dbReference type="ARBA" id="ARBA00022722"/>
    </source>
</evidence>
<dbReference type="InterPro" id="IPR043502">
    <property type="entry name" value="DNA/RNA_pol_sf"/>
</dbReference>
<feature type="compositionally biased region" description="Acidic residues" evidence="8">
    <location>
        <begin position="550"/>
        <end position="561"/>
    </location>
</feature>
<keyword evidence="2" id="KW-0548">Nucleotidyltransferase</keyword>
<dbReference type="Pfam" id="PF06817">
    <property type="entry name" value="RVT_thumb"/>
    <property type="match status" value="1"/>
</dbReference>
<keyword evidence="7" id="KW-0175">Coiled coil</keyword>
<evidence type="ECO:0000259" key="9">
    <source>
        <dbReference type="Pfam" id="PF06817"/>
    </source>
</evidence>
<accession>A0A3M0L7S4</accession>
<gene>
    <name evidence="10" type="ORF">DUI87_02294</name>
</gene>
<feature type="coiled-coil region" evidence="7">
    <location>
        <begin position="767"/>
        <end position="798"/>
    </location>
</feature>
<keyword evidence="5" id="KW-0378">Hydrolase</keyword>
<reference evidence="10 11" key="1">
    <citation type="submission" date="2018-07" db="EMBL/GenBank/DDBJ databases">
        <title>A high quality draft genome assembly of the barn swallow (H. rustica rustica).</title>
        <authorList>
            <person name="Formenti G."/>
            <person name="Chiara M."/>
            <person name="Poveda L."/>
            <person name="Francoijs K.-J."/>
            <person name="Bonisoli-Alquati A."/>
            <person name="Canova L."/>
            <person name="Gianfranceschi L."/>
            <person name="Horner D.S."/>
            <person name="Saino N."/>
        </authorList>
    </citation>
    <scope>NUCLEOTIDE SEQUENCE [LARGE SCALE GENOMIC DNA]</scope>
    <source>
        <strain evidence="10">Chelidonia</strain>
        <tissue evidence="10">Blood</tissue>
    </source>
</reference>
<sequence>MVEEPWLQLTEGLHLKDNDWNFVSVDNSEQGTWPRVKGFELQEDKVQRMPPWRYLGLEIGKRTIVPQKLEIRAKIQTLADVHQLCGALNWVRPWLGLTTEDLAPLFNLLKGGEELSSPRELTPEAKEALEKVQHLMSTRQAHRCDPDLPFKFMVMGKLPHLHGVIFQWRNNIKKDQGREDPLLIIEWVFLSHQRSKRMTRPQELVAELIRKARLQIREMAGCDFECIHIPIGLRSGQITKAMLEHLLQENEALQFALDSFTGQISIHWPAHKIFNQDAKFTLSLKSVQSRKPLEALTIFTDASGRSHKSVMTWKDPQTQQWEADVAKVEGSPQVAELAAVVRNAQIRIVILLGSVIIVYKKLIKMLEFVLSMFSLWFFRPTLRPSSSSMFWGFINNCTQFVRGGVGNEALQPLLSFFSFESVTSLLEKVQRLLNVKDTTFLVFHLVTFLYIVYSFSRMSHTLLNTVGLQIEAREQGDKSVTQAAANPTAIQAAAKPDSEAKTPAVAAVKKGKKHTDKTNRPVDDDSGERSSMPPDTQSGVKPPNTQSEAEATDDTQSEAEPTDTKSEAKSTGTRSGVQPTSTRSGAQPAATTSRAQPTAARAGARPTAARAGDTIESFSLKDLRGLRKDYTRRPDESIIIIDQEMMREASPCSLWERVLGSVAQRYLCADDLYMQQTQWKTIEQRIQRLREMAVAEIVFSDDINTRNPDLVPCTPVMWRKLVRLGPQEYSSALAIIKRDETEETVLNIAKKLQTYADAVHGPTHARIAALETQVQGLADKIEENHKELKQDILQISAVQVRGSGTTRKRSLDRERKGIPWAKLWSFLRDCRENMKR</sequence>
<feature type="compositionally biased region" description="Low complexity" evidence="8">
    <location>
        <begin position="594"/>
        <end position="612"/>
    </location>
</feature>
<keyword evidence="11" id="KW-1185">Reference proteome</keyword>
<evidence type="ECO:0000256" key="7">
    <source>
        <dbReference type="SAM" id="Coils"/>
    </source>
</evidence>
<protein>
    <recommendedName>
        <fullName evidence="9">Reverse transcriptase thumb domain-containing protein</fullName>
    </recommendedName>
</protein>
<dbReference type="InterPro" id="IPR043128">
    <property type="entry name" value="Rev_trsase/Diguanyl_cyclase"/>
</dbReference>
<keyword evidence="3" id="KW-0540">Nuclease</keyword>
<dbReference type="GO" id="GO:0016787">
    <property type="term" value="F:hydrolase activity"/>
    <property type="evidence" value="ECO:0007669"/>
    <property type="project" value="UniProtKB-KW"/>
</dbReference>
<evidence type="ECO:0000256" key="6">
    <source>
        <dbReference type="ARBA" id="ARBA00022918"/>
    </source>
</evidence>
<keyword evidence="4" id="KW-0255">Endonuclease</keyword>
<dbReference type="OrthoDB" id="6773263at2759"/>
<dbReference type="InterPro" id="IPR010661">
    <property type="entry name" value="RVT_thumb"/>
</dbReference>